<dbReference type="Pfam" id="PF13041">
    <property type="entry name" value="PPR_2"/>
    <property type="match status" value="2"/>
</dbReference>
<dbReference type="FunFam" id="1.25.40.10:FF:000090">
    <property type="entry name" value="Pentatricopeptide repeat-containing protein, chloroplastic"/>
    <property type="match status" value="1"/>
</dbReference>
<protein>
    <recommendedName>
        <fullName evidence="4">Pentacotripeptide-repeat region of PRORP domain-containing protein</fullName>
    </recommendedName>
</protein>
<dbReference type="InterPro" id="IPR046960">
    <property type="entry name" value="PPR_At4g14850-like_plant"/>
</dbReference>
<dbReference type="NCBIfam" id="TIGR00756">
    <property type="entry name" value="PPR"/>
    <property type="match status" value="4"/>
</dbReference>
<dbReference type="GO" id="GO:0003723">
    <property type="term" value="F:RNA binding"/>
    <property type="evidence" value="ECO:0007669"/>
    <property type="project" value="InterPro"/>
</dbReference>
<dbReference type="Gene3D" id="1.25.40.10">
    <property type="entry name" value="Tetratricopeptide repeat domain"/>
    <property type="match status" value="2"/>
</dbReference>
<sequence length="232" mass="25372">MIAGYAQNGYFDEALKLFQRMQLTKVKPNAETFPSVLPACANLAALEPGKVLHLYIIKSGFESDVFVGSTLIDMYAKCSSIGDASKVFDGMSTRNVVSWNAMIAAYAIHGCGKQALDLFEQMKHSDTSPNQVTFVGVLSACCHAGLVSEGRQYFNSMSVDYHITPVMEHYCCMVDLLGRTGCLDEAHDFINKMPIEPDTAVWQSLLGACRTHANVDLGEKVAERLSNVGLPF</sequence>
<dbReference type="GO" id="GO:0009451">
    <property type="term" value="P:RNA modification"/>
    <property type="evidence" value="ECO:0007669"/>
    <property type="project" value="InterPro"/>
</dbReference>
<dbReference type="InterPro" id="IPR011990">
    <property type="entry name" value="TPR-like_helical_dom_sf"/>
</dbReference>
<feature type="repeat" description="PPR" evidence="2">
    <location>
        <begin position="1"/>
        <end position="28"/>
    </location>
</feature>
<dbReference type="AlphaFoldDB" id="D5AB53"/>
<organism evidence="3">
    <name type="scientific">Picea sitchensis</name>
    <name type="common">Sitka spruce</name>
    <name type="synonym">Pinus sitchensis</name>
    <dbReference type="NCBI Taxonomy" id="3332"/>
    <lineage>
        <taxon>Eukaryota</taxon>
        <taxon>Viridiplantae</taxon>
        <taxon>Streptophyta</taxon>
        <taxon>Embryophyta</taxon>
        <taxon>Tracheophyta</taxon>
        <taxon>Spermatophyta</taxon>
        <taxon>Pinopsida</taxon>
        <taxon>Pinidae</taxon>
        <taxon>Conifers I</taxon>
        <taxon>Pinales</taxon>
        <taxon>Pinaceae</taxon>
        <taxon>Picea</taxon>
    </lineage>
</organism>
<reference evidence="3" key="1">
    <citation type="submission" date="2010-04" db="EMBL/GenBank/DDBJ databases">
        <authorList>
            <person name="Reid K.E."/>
            <person name="Liao N."/>
            <person name="Chan S."/>
            <person name="Docking R."/>
            <person name="Taylor G."/>
            <person name="Moore R."/>
            <person name="Mayo M."/>
            <person name="Munro S."/>
            <person name="King J."/>
            <person name="Yanchuk A."/>
            <person name="Holt R."/>
            <person name="Jones S."/>
            <person name="Marra M."/>
            <person name="Ritland C.E."/>
            <person name="Ritland K."/>
            <person name="Bohlmann J."/>
        </authorList>
    </citation>
    <scope>NUCLEOTIDE SEQUENCE</scope>
    <source>
        <tissue evidence="3">Bud</tissue>
    </source>
</reference>
<evidence type="ECO:0000313" key="3">
    <source>
        <dbReference type="EMBL" id="ADE76772.1"/>
    </source>
</evidence>
<name>D5AB53_PICSI</name>
<dbReference type="InterPro" id="IPR002885">
    <property type="entry name" value="PPR_rpt"/>
</dbReference>
<evidence type="ECO:0008006" key="4">
    <source>
        <dbReference type="Google" id="ProtNLM"/>
    </source>
</evidence>
<dbReference type="PROSITE" id="PS51375">
    <property type="entry name" value="PPR"/>
    <property type="match status" value="2"/>
</dbReference>
<feature type="repeat" description="PPR" evidence="2">
    <location>
        <begin position="95"/>
        <end position="129"/>
    </location>
</feature>
<evidence type="ECO:0000256" key="2">
    <source>
        <dbReference type="PROSITE-ProRule" id="PRU00708"/>
    </source>
</evidence>
<dbReference type="PANTHER" id="PTHR47926">
    <property type="entry name" value="PENTATRICOPEPTIDE REPEAT-CONTAINING PROTEIN"/>
    <property type="match status" value="1"/>
</dbReference>
<dbReference type="Pfam" id="PF01535">
    <property type="entry name" value="PPR"/>
    <property type="match status" value="1"/>
</dbReference>
<dbReference type="PANTHER" id="PTHR47926:SF347">
    <property type="entry name" value="PENTATRICOPEPTIDE REPEAT-CONTAINING PROTEIN"/>
    <property type="match status" value="1"/>
</dbReference>
<accession>D5AB53</accession>
<keyword evidence="1" id="KW-0677">Repeat</keyword>
<evidence type="ECO:0000256" key="1">
    <source>
        <dbReference type="ARBA" id="ARBA00022737"/>
    </source>
</evidence>
<proteinExistence type="evidence at transcript level"/>
<dbReference type="EMBL" id="BT123453">
    <property type="protein sequence ID" value="ADE76772.1"/>
    <property type="molecule type" value="mRNA"/>
</dbReference>